<keyword evidence="2" id="KW-1185">Reference proteome</keyword>
<sequence length="347" mass="38396">MRMRRERKFWFMRLLLMMAAGVFLYGCTGKSTHEASASREFFAMDTVMTVTAYGGRCEEAVEAAEKEVKRLDALLSTGAEDSEVFRLNREEGGFVSEDTAALLEGAERICKETDGAFDISIYPVMQAWGFPDKEYRVPEPEELKALLDRVDGSQIVLDGKREKVTFGLEGMEIDLGGIAKGYTSNRMMKIFQEYGIESGIVSLGGNVQVLGRKANGGNWRVAVRSPKGDGDFLGVLSVNGKAVVTSGGYERYFEQDGKTYHHILNPKSGYPADSGLESVTVVSEDGMLADGLSTALFVMGMEQAVSFWKLHREEFDAVFLDKEGGLWITEGLEGAFQSDFSYEIIRK</sequence>
<gene>
    <name evidence="1" type="ORF">E5357_08075</name>
</gene>
<accession>A0AC61QZ84</accession>
<evidence type="ECO:0000313" key="1">
    <source>
        <dbReference type="EMBL" id="TGX98617.1"/>
    </source>
</evidence>
<dbReference type="EMBL" id="SRZB01000015">
    <property type="protein sequence ID" value="TGX98617.1"/>
    <property type="molecule type" value="Genomic_DNA"/>
</dbReference>
<dbReference type="Proteomes" id="UP000307720">
    <property type="component" value="Unassembled WGS sequence"/>
</dbReference>
<keyword evidence="1" id="KW-0808">Transferase</keyword>
<reference evidence="1" key="1">
    <citation type="submission" date="2019-04" db="EMBL/GenBank/DDBJ databases">
        <title>Microbes associate with the intestines of laboratory mice.</title>
        <authorList>
            <person name="Navarre W."/>
            <person name="Wong E."/>
            <person name="Huang K."/>
            <person name="Tropini C."/>
            <person name="Ng K."/>
            <person name="Yu B."/>
        </authorList>
    </citation>
    <scope>NUCLEOTIDE SEQUENCE</scope>
    <source>
        <strain evidence="1">NM72_1-8</strain>
    </source>
</reference>
<evidence type="ECO:0000313" key="2">
    <source>
        <dbReference type="Proteomes" id="UP000307720"/>
    </source>
</evidence>
<name>A0AC61QZ84_9FIRM</name>
<comment type="caution">
    <text evidence="1">The sequence shown here is derived from an EMBL/GenBank/DDBJ whole genome shotgun (WGS) entry which is preliminary data.</text>
</comment>
<protein>
    <submittedName>
        <fullName evidence="1">FAD:protein FMN transferase</fullName>
    </submittedName>
</protein>
<proteinExistence type="predicted"/>
<organism evidence="1 2">
    <name type="scientific">Hominisplanchenecus murintestinalis</name>
    <dbReference type="NCBI Taxonomy" id="2941517"/>
    <lineage>
        <taxon>Bacteria</taxon>
        <taxon>Bacillati</taxon>
        <taxon>Bacillota</taxon>
        <taxon>Clostridia</taxon>
        <taxon>Lachnospirales</taxon>
        <taxon>Lachnospiraceae</taxon>
        <taxon>Hominisplanchenecus</taxon>
    </lineage>
</organism>